<evidence type="ECO:0000313" key="3">
    <source>
        <dbReference type="EMBL" id="PHT39978.1"/>
    </source>
</evidence>
<proteinExistence type="predicted"/>
<dbReference type="GO" id="GO:0005516">
    <property type="term" value="F:calmodulin binding"/>
    <property type="evidence" value="ECO:0007669"/>
    <property type="project" value="InterPro"/>
</dbReference>
<dbReference type="Pfam" id="PF07839">
    <property type="entry name" value="CaM_binding"/>
    <property type="match status" value="1"/>
</dbReference>
<dbReference type="AlphaFoldDB" id="A0A2G2W431"/>
<dbReference type="PANTHER" id="PTHR33349:SF12">
    <property type="entry name" value="INNER CENTROMERE PROTEIN A-LIKE"/>
    <property type="match status" value="1"/>
</dbReference>
<sequence length="554" mass="62888">MATKTRDISPLVKVKRSPNRSKTKSLVVTNAINLIASNRKNIYLKSKVCSSHDKTQGKKPTPSTYPNITYKEALNYGTSIDKPPSSFDYTQVKKNPTLSNDLNIVHNKPKVARGSLIDNRPSTPSSLDNAQVKKLAPSSSSCIPLSIHNKQALARRRLSFDHRPPMSSFRDNSPQIKKLVPKNDPNIHRKQTPTRRRLSIDHKPPLSSPLLKHRTSSNPRERIPKPYLSSSSKNSTSQKPLLNKLFKAPHTSSNKNVIEKQHAAGLYDKAVNINKTITKKQDSAVTITSNLTDIVANIDPHENEELKKEEHQELVIEDHEDLSDTADIDEYLKAVESSSLYGMENQQVINVEIPEEQRLVEETNHKEVEEIKNHEPSDLDLEEKEKQESDNQEEKEKEKGEGSETLSKALDDCQQKKEEGHESNLKIDQEEKEEREARNNKGKEENNNKISTTTMTFAKAYPHLVHKKENVVTNDVIEETTSKLRDQRKNRVKALASAFEAVISLQDPNDFGMFVCAFAKFASHNVFEISNIYFNASNDRLRYGALLWDYATRK</sequence>
<comment type="caution">
    <text evidence="3">The sequence shown here is derived from an EMBL/GenBank/DDBJ whole genome shotgun (WGS) entry which is preliminary data.</text>
</comment>
<feature type="region of interest" description="Disordered" evidence="1">
    <location>
        <begin position="161"/>
        <end position="238"/>
    </location>
</feature>
<name>A0A2G2W431_CAPBA</name>
<organism evidence="3 4">
    <name type="scientific">Capsicum baccatum</name>
    <name type="common">Peruvian pepper</name>
    <dbReference type="NCBI Taxonomy" id="33114"/>
    <lineage>
        <taxon>Eukaryota</taxon>
        <taxon>Viridiplantae</taxon>
        <taxon>Streptophyta</taxon>
        <taxon>Embryophyta</taxon>
        <taxon>Tracheophyta</taxon>
        <taxon>Spermatophyta</taxon>
        <taxon>Magnoliopsida</taxon>
        <taxon>eudicotyledons</taxon>
        <taxon>Gunneridae</taxon>
        <taxon>Pentapetalae</taxon>
        <taxon>asterids</taxon>
        <taxon>lamiids</taxon>
        <taxon>Solanales</taxon>
        <taxon>Solanaceae</taxon>
        <taxon>Solanoideae</taxon>
        <taxon>Capsiceae</taxon>
        <taxon>Capsicum</taxon>
    </lineage>
</organism>
<evidence type="ECO:0000259" key="2">
    <source>
        <dbReference type="Pfam" id="PF07839"/>
    </source>
</evidence>
<feature type="region of interest" description="Disordered" evidence="1">
    <location>
        <begin position="365"/>
        <end position="451"/>
    </location>
</feature>
<keyword evidence="4" id="KW-1185">Reference proteome</keyword>
<dbReference type="OrthoDB" id="1939646at2759"/>
<reference evidence="3 4" key="1">
    <citation type="journal article" date="2017" name="Genome Biol.">
        <title>New reference genome sequences of hot pepper reveal the massive evolution of plant disease-resistance genes by retroduplication.</title>
        <authorList>
            <person name="Kim S."/>
            <person name="Park J."/>
            <person name="Yeom S.I."/>
            <person name="Kim Y.M."/>
            <person name="Seo E."/>
            <person name="Kim K.T."/>
            <person name="Kim M.S."/>
            <person name="Lee J.M."/>
            <person name="Cheong K."/>
            <person name="Shin H.S."/>
            <person name="Kim S.B."/>
            <person name="Han K."/>
            <person name="Lee J."/>
            <person name="Park M."/>
            <person name="Lee H.A."/>
            <person name="Lee H.Y."/>
            <person name="Lee Y."/>
            <person name="Oh S."/>
            <person name="Lee J.H."/>
            <person name="Choi E."/>
            <person name="Choi E."/>
            <person name="Lee S.E."/>
            <person name="Jeon J."/>
            <person name="Kim H."/>
            <person name="Choi G."/>
            <person name="Song H."/>
            <person name="Lee J."/>
            <person name="Lee S.C."/>
            <person name="Kwon J.K."/>
            <person name="Lee H.Y."/>
            <person name="Koo N."/>
            <person name="Hong Y."/>
            <person name="Kim R.W."/>
            <person name="Kang W.H."/>
            <person name="Huh J.H."/>
            <person name="Kang B.C."/>
            <person name="Yang T.J."/>
            <person name="Lee Y.H."/>
            <person name="Bennetzen J.L."/>
            <person name="Choi D."/>
        </authorList>
    </citation>
    <scope>NUCLEOTIDE SEQUENCE [LARGE SCALE GENOMIC DNA]</scope>
    <source>
        <strain evidence="4">cv. PBC81</strain>
    </source>
</reference>
<evidence type="ECO:0000313" key="4">
    <source>
        <dbReference type="Proteomes" id="UP000224567"/>
    </source>
</evidence>
<gene>
    <name evidence="3" type="ORF">CQW23_18832</name>
</gene>
<protein>
    <recommendedName>
        <fullName evidence="2">Calmodulin-binding domain-containing protein</fullName>
    </recommendedName>
</protein>
<feature type="domain" description="Calmodulin-binding" evidence="2">
    <location>
        <begin position="391"/>
        <end position="504"/>
    </location>
</feature>
<evidence type="ECO:0000256" key="1">
    <source>
        <dbReference type="SAM" id="MobiDB-lite"/>
    </source>
</evidence>
<feature type="compositionally biased region" description="Basic and acidic residues" evidence="1">
    <location>
        <begin position="365"/>
        <end position="402"/>
    </location>
</feature>
<feature type="compositionally biased region" description="Basic residues" evidence="1">
    <location>
        <begin position="188"/>
        <end position="197"/>
    </location>
</feature>
<accession>A0A2G2W431</accession>
<dbReference type="PANTHER" id="PTHR33349">
    <property type="entry name" value="EMB|CAB62594.1"/>
    <property type="match status" value="1"/>
</dbReference>
<dbReference type="InterPro" id="IPR012417">
    <property type="entry name" value="CaM-bd_dom_pln"/>
</dbReference>
<feature type="compositionally biased region" description="Basic and acidic residues" evidence="1">
    <location>
        <begin position="409"/>
        <end position="447"/>
    </location>
</feature>
<dbReference type="EMBL" id="MLFT02000008">
    <property type="protein sequence ID" value="PHT39978.1"/>
    <property type="molecule type" value="Genomic_DNA"/>
</dbReference>
<reference evidence="4" key="2">
    <citation type="journal article" date="2017" name="J. Anim. Genet.">
        <title>Multiple reference genome sequences of hot pepper reveal the massive evolution of plant disease resistance genes by retroduplication.</title>
        <authorList>
            <person name="Kim S."/>
            <person name="Park J."/>
            <person name="Yeom S.-I."/>
            <person name="Kim Y.-M."/>
            <person name="Seo E."/>
            <person name="Kim K.-T."/>
            <person name="Kim M.-S."/>
            <person name="Lee J.M."/>
            <person name="Cheong K."/>
            <person name="Shin H.-S."/>
            <person name="Kim S.-B."/>
            <person name="Han K."/>
            <person name="Lee J."/>
            <person name="Park M."/>
            <person name="Lee H.-A."/>
            <person name="Lee H.-Y."/>
            <person name="Lee Y."/>
            <person name="Oh S."/>
            <person name="Lee J.H."/>
            <person name="Choi E."/>
            <person name="Choi E."/>
            <person name="Lee S.E."/>
            <person name="Jeon J."/>
            <person name="Kim H."/>
            <person name="Choi G."/>
            <person name="Song H."/>
            <person name="Lee J."/>
            <person name="Lee S.-C."/>
            <person name="Kwon J.-K."/>
            <person name="Lee H.-Y."/>
            <person name="Koo N."/>
            <person name="Hong Y."/>
            <person name="Kim R.W."/>
            <person name="Kang W.-H."/>
            <person name="Huh J.H."/>
            <person name="Kang B.-C."/>
            <person name="Yang T.-J."/>
            <person name="Lee Y.-H."/>
            <person name="Bennetzen J.L."/>
            <person name="Choi D."/>
        </authorList>
    </citation>
    <scope>NUCLEOTIDE SEQUENCE [LARGE SCALE GENOMIC DNA]</scope>
    <source>
        <strain evidence="4">cv. PBC81</strain>
    </source>
</reference>
<dbReference type="Proteomes" id="UP000224567">
    <property type="component" value="Unassembled WGS sequence"/>
</dbReference>